<feature type="compositionally biased region" description="Basic and acidic residues" evidence="1">
    <location>
        <begin position="50"/>
        <end position="61"/>
    </location>
</feature>
<proteinExistence type="predicted"/>
<evidence type="ECO:0000313" key="2">
    <source>
        <dbReference type="EMBL" id="KAJ5108128.1"/>
    </source>
</evidence>
<organism evidence="2 3">
    <name type="scientific">Penicillium angulare</name>
    <dbReference type="NCBI Taxonomy" id="116970"/>
    <lineage>
        <taxon>Eukaryota</taxon>
        <taxon>Fungi</taxon>
        <taxon>Dikarya</taxon>
        <taxon>Ascomycota</taxon>
        <taxon>Pezizomycotina</taxon>
        <taxon>Eurotiomycetes</taxon>
        <taxon>Eurotiomycetidae</taxon>
        <taxon>Eurotiales</taxon>
        <taxon>Aspergillaceae</taxon>
        <taxon>Penicillium</taxon>
    </lineage>
</organism>
<name>A0A9W9FX82_9EURO</name>
<evidence type="ECO:0000256" key="1">
    <source>
        <dbReference type="SAM" id="MobiDB-lite"/>
    </source>
</evidence>
<protein>
    <submittedName>
        <fullName evidence="2">Uncharacterized protein</fullName>
    </submittedName>
</protein>
<reference evidence="2" key="1">
    <citation type="submission" date="2022-11" db="EMBL/GenBank/DDBJ databases">
        <authorList>
            <person name="Petersen C."/>
        </authorList>
    </citation>
    <scope>NUCLEOTIDE SEQUENCE</scope>
    <source>
        <strain evidence="2">IBT 30069</strain>
    </source>
</reference>
<gene>
    <name evidence="2" type="ORF">N7456_004803</name>
</gene>
<feature type="region of interest" description="Disordered" evidence="1">
    <location>
        <begin position="29"/>
        <end position="82"/>
    </location>
</feature>
<dbReference type="Proteomes" id="UP001149165">
    <property type="component" value="Unassembled WGS sequence"/>
</dbReference>
<keyword evidence="3" id="KW-1185">Reference proteome</keyword>
<dbReference type="OrthoDB" id="4326085at2759"/>
<reference evidence="2" key="2">
    <citation type="journal article" date="2023" name="IMA Fungus">
        <title>Comparative genomic study of the Penicillium genus elucidates a diverse pangenome and 15 lateral gene transfer events.</title>
        <authorList>
            <person name="Petersen C."/>
            <person name="Sorensen T."/>
            <person name="Nielsen M.R."/>
            <person name="Sondergaard T.E."/>
            <person name="Sorensen J.L."/>
            <person name="Fitzpatrick D.A."/>
            <person name="Frisvad J.C."/>
            <person name="Nielsen K.L."/>
        </authorList>
    </citation>
    <scope>NUCLEOTIDE SEQUENCE</scope>
    <source>
        <strain evidence="2">IBT 30069</strain>
    </source>
</reference>
<dbReference type="EMBL" id="JAPQKH010000003">
    <property type="protein sequence ID" value="KAJ5108128.1"/>
    <property type="molecule type" value="Genomic_DNA"/>
</dbReference>
<evidence type="ECO:0000313" key="3">
    <source>
        <dbReference type="Proteomes" id="UP001149165"/>
    </source>
</evidence>
<dbReference type="AlphaFoldDB" id="A0A9W9FX82"/>
<sequence length="82" mass="9209">MDPAKPTTTDPPKRRYTKELVAKLNALYPPVSKSAPPSEELIKEAQGPRYDLRPREEKPEAIKAAAWVDNEKDEDYKPGSST</sequence>
<accession>A0A9W9FX82</accession>
<comment type="caution">
    <text evidence="2">The sequence shown here is derived from an EMBL/GenBank/DDBJ whole genome shotgun (WGS) entry which is preliminary data.</text>
</comment>